<dbReference type="InterPro" id="IPR022187">
    <property type="entry name" value="Conjug_transposon_TraM"/>
</dbReference>
<dbReference type="EMBL" id="JACDZE010000004">
    <property type="protein sequence ID" value="MBA5630367.1"/>
    <property type="molecule type" value="Genomic_DNA"/>
</dbReference>
<accession>A0A838ZTR3</accession>
<evidence type="ECO:0000256" key="1">
    <source>
        <dbReference type="SAM" id="Phobius"/>
    </source>
</evidence>
<evidence type="ECO:0000313" key="3">
    <source>
        <dbReference type="EMBL" id="MBA5630367.1"/>
    </source>
</evidence>
<feature type="transmembrane region" description="Helical" evidence="1">
    <location>
        <begin position="38"/>
        <end position="57"/>
    </location>
</feature>
<dbReference type="InterPro" id="IPR055407">
    <property type="entry name" value="TraM_C"/>
</dbReference>
<keyword evidence="1" id="KW-0472">Membrane</keyword>
<name>A0A838ZTR3_9FLAO</name>
<dbReference type="NCBIfam" id="TIGR03779">
    <property type="entry name" value="Bac_Flav_CT_M"/>
    <property type="match status" value="1"/>
</dbReference>
<keyword evidence="1" id="KW-1133">Transmembrane helix</keyword>
<sequence length="414" mass="46665">MKKSKEIKTGIRLKDVREGKEILLKKEPVEVGPLLKKFGLYTFLGILFIGAMIWIFFPEDEQNTLENEIFNEVPQASETRLESDKKKAYEEDILREREQEKRKVMASLADFFQSDSNDNIEDNYLHDSISSTINAPVQKPVFEGYKNIQNSLGNFYSGSDRSEALKKEVDYLKTQLREKETEADPLETQLALMEKSYEMASKYFPGTVSEEDTNDLGNPKLITEIQAESKIVVSSLRKPKSVENLFNTPTSDILRDQQRNTIRACIHEDQFITSDQGIKIRLLEYVILSGHSLPKGTILMGYSQIKNGRLEMTISSVEREGNIFPVEISIYDLDGQAGLNIPNLPELNALTEISSKLGNSTGTQILMNSSASDQIVADLSKGAIQGISGYFSKKTKTPKIYLKAGHQLFLVPKN</sequence>
<protein>
    <submittedName>
        <fullName evidence="3">Conjugative transposon protein TraM</fullName>
    </submittedName>
</protein>
<gene>
    <name evidence="3" type="primary">traM</name>
    <name evidence="3" type="ORF">HU137_11340</name>
</gene>
<evidence type="ECO:0000313" key="4">
    <source>
        <dbReference type="Proteomes" id="UP000552241"/>
    </source>
</evidence>
<reference evidence="3 4" key="1">
    <citation type="submission" date="2020-07" db="EMBL/GenBank/DDBJ databases">
        <title>Moheibacter lacus sp. nov., a member of the family Flavobacteriaceae isolated from freshwater lake sediment.</title>
        <authorList>
            <person name="Liu Y."/>
        </authorList>
    </citation>
    <scope>NUCLEOTIDE SEQUENCE [LARGE SCALE GENOMIC DNA]</scope>
    <source>
        <strain evidence="3 4">BDHS18</strain>
    </source>
</reference>
<comment type="caution">
    <text evidence="3">The sequence shown here is derived from an EMBL/GenBank/DDBJ whole genome shotgun (WGS) entry which is preliminary data.</text>
</comment>
<feature type="domain" description="Conjugative transposon TraM C-terminal" evidence="2">
    <location>
        <begin position="262"/>
        <end position="411"/>
    </location>
</feature>
<evidence type="ECO:0000259" key="2">
    <source>
        <dbReference type="Pfam" id="PF12508"/>
    </source>
</evidence>
<dbReference type="Pfam" id="PF12508">
    <property type="entry name" value="Transposon_TraM"/>
    <property type="match status" value="1"/>
</dbReference>
<dbReference type="RefSeq" id="WP_182043966.1">
    <property type="nucleotide sequence ID" value="NZ_JACDZE010000004.1"/>
</dbReference>
<keyword evidence="1" id="KW-0812">Transmembrane</keyword>
<dbReference type="Proteomes" id="UP000552241">
    <property type="component" value="Unassembled WGS sequence"/>
</dbReference>
<proteinExistence type="predicted"/>
<organism evidence="3 4">
    <name type="scientific">Moheibacter lacus</name>
    <dbReference type="NCBI Taxonomy" id="2745851"/>
    <lineage>
        <taxon>Bacteria</taxon>
        <taxon>Pseudomonadati</taxon>
        <taxon>Bacteroidota</taxon>
        <taxon>Flavobacteriia</taxon>
        <taxon>Flavobacteriales</taxon>
        <taxon>Weeksellaceae</taxon>
        <taxon>Moheibacter</taxon>
    </lineage>
</organism>
<dbReference type="AlphaFoldDB" id="A0A838ZTR3"/>
<keyword evidence="4" id="KW-1185">Reference proteome</keyword>